<evidence type="ECO:0000313" key="3">
    <source>
        <dbReference type="Proteomes" id="UP001194468"/>
    </source>
</evidence>
<feature type="compositionally biased region" description="Basic residues" evidence="1">
    <location>
        <begin position="8"/>
        <end position="17"/>
    </location>
</feature>
<keyword evidence="3" id="KW-1185">Reference proteome</keyword>
<dbReference type="InterPro" id="IPR013083">
    <property type="entry name" value="Znf_RING/FYVE/PHD"/>
</dbReference>
<comment type="caution">
    <text evidence="2">The sequence shown here is derived from an EMBL/GenBank/DDBJ whole genome shotgun (WGS) entry which is preliminary data.</text>
</comment>
<organism evidence="2 3">
    <name type="scientific">Boletus edulis BED1</name>
    <dbReference type="NCBI Taxonomy" id="1328754"/>
    <lineage>
        <taxon>Eukaryota</taxon>
        <taxon>Fungi</taxon>
        <taxon>Dikarya</taxon>
        <taxon>Basidiomycota</taxon>
        <taxon>Agaricomycotina</taxon>
        <taxon>Agaricomycetes</taxon>
        <taxon>Agaricomycetidae</taxon>
        <taxon>Boletales</taxon>
        <taxon>Boletineae</taxon>
        <taxon>Boletaceae</taxon>
        <taxon>Boletoideae</taxon>
        <taxon>Boletus</taxon>
    </lineage>
</organism>
<feature type="region of interest" description="Disordered" evidence="1">
    <location>
        <begin position="1"/>
        <end position="23"/>
    </location>
</feature>
<reference evidence="2" key="2">
    <citation type="journal article" date="2020" name="Nat. Commun.">
        <title>Large-scale genome sequencing of mycorrhizal fungi provides insights into the early evolution of symbiotic traits.</title>
        <authorList>
            <person name="Miyauchi S."/>
            <person name="Kiss E."/>
            <person name="Kuo A."/>
            <person name="Drula E."/>
            <person name="Kohler A."/>
            <person name="Sanchez-Garcia M."/>
            <person name="Morin E."/>
            <person name="Andreopoulos B."/>
            <person name="Barry K.W."/>
            <person name="Bonito G."/>
            <person name="Buee M."/>
            <person name="Carver A."/>
            <person name="Chen C."/>
            <person name="Cichocki N."/>
            <person name="Clum A."/>
            <person name="Culley D."/>
            <person name="Crous P.W."/>
            <person name="Fauchery L."/>
            <person name="Girlanda M."/>
            <person name="Hayes R.D."/>
            <person name="Keri Z."/>
            <person name="LaButti K."/>
            <person name="Lipzen A."/>
            <person name="Lombard V."/>
            <person name="Magnuson J."/>
            <person name="Maillard F."/>
            <person name="Murat C."/>
            <person name="Nolan M."/>
            <person name="Ohm R.A."/>
            <person name="Pangilinan J."/>
            <person name="Pereira M.F."/>
            <person name="Perotto S."/>
            <person name="Peter M."/>
            <person name="Pfister S."/>
            <person name="Riley R."/>
            <person name="Sitrit Y."/>
            <person name="Stielow J.B."/>
            <person name="Szollosi G."/>
            <person name="Zifcakova L."/>
            <person name="Stursova M."/>
            <person name="Spatafora J.W."/>
            <person name="Tedersoo L."/>
            <person name="Vaario L.M."/>
            <person name="Yamada A."/>
            <person name="Yan M."/>
            <person name="Wang P."/>
            <person name="Xu J."/>
            <person name="Bruns T."/>
            <person name="Baldrian P."/>
            <person name="Vilgalys R."/>
            <person name="Dunand C."/>
            <person name="Henrissat B."/>
            <person name="Grigoriev I.V."/>
            <person name="Hibbett D."/>
            <person name="Nagy L.G."/>
            <person name="Martin F.M."/>
        </authorList>
    </citation>
    <scope>NUCLEOTIDE SEQUENCE</scope>
    <source>
        <strain evidence="2">BED1</strain>
    </source>
</reference>
<protein>
    <recommendedName>
        <fullName evidence="4">C2H2-type domain-containing protein</fullName>
    </recommendedName>
</protein>
<proteinExistence type="predicted"/>
<dbReference type="Gene3D" id="3.30.40.10">
    <property type="entry name" value="Zinc/RING finger domain, C3HC4 (zinc finger)"/>
    <property type="match status" value="1"/>
</dbReference>
<gene>
    <name evidence="2" type="ORF">L210DRAFT_3537182</name>
</gene>
<evidence type="ECO:0000313" key="2">
    <source>
        <dbReference type="EMBL" id="KAF8441432.1"/>
    </source>
</evidence>
<dbReference type="EMBL" id="WHUW01000010">
    <property type="protein sequence ID" value="KAF8441432.1"/>
    <property type="molecule type" value="Genomic_DNA"/>
</dbReference>
<dbReference type="Proteomes" id="UP001194468">
    <property type="component" value="Unassembled WGS sequence"/>
</dbReference>
<sequence length="85" mass="9590">MVQATRPHMNRHLHAHHGFGGPDTRQTRCYWAGCEATMQQGSIARHMVTCHLQAKVTCPLCSKKLSRQDVISKHQRVCPAAGSWR</sequence>
<dbReference type="AlphaFoldDB" id="A0AAD4BWR6"/>
<name>A0AAD4BWR6_BOLED</name>
<evidence type="ECO:0008006" key="4">
    <source>
        <dbReference type="Google" id="ProtNLM"/>
    </source>
</evidence>
<reference evidence="2" key="1">
    <citation type="submission" date="2019-10" db="EMBL/GenBank/DDBJ databases">
        <authorList>
            <consortium name="DOE Joint Genome Institute"/>
            <person name="Kuo A."/>
            <person name="Miyauchi S."/>
            <person name="Kiss E."/>
            <person name="Drula E."/>
            <person name="Kohler A."/>
            <person name="Sanchez-Garcia M."/>
            <person name="Andreopoulos B."/>
            <person name="Barry K.W."/>
            <person name="Bonito G."/>
            <person name="Buee M."/>
            <person name="Carver A."/>
            <person name="Chen C."/>
            <person name="Cichocki N."/>
            <person name="Clum A."/>
            <person name="Culley D."/>
            <person name="Crous P.W."/>
            <person name="Fauchery L."/>
            <person name="Girlanda M."/>
            <person name="Hayes R."/>
            <person name="Keri Z."/>
            <person name="LaButti K."/>
            <person name="Lipzen A."/>
            <person name="Lombard V."/>
            <person name="Magnuson J."/>
            <person name="Maillard F."/>
            <person name="Morin E."/>
            <person name="Murat C."/>
            <person name="Nolan M."/>
            <person name="Ohm R."/>
            <person name="Pangilinan J."/>
            <person name="Pereira M."/>
            <person name="Perotto S."/>
            <person name="Peter M."/>
            <person name="Riley R."/>
            <person name="Sitrit Y."/>
            <person name="Stielow B."/>
            <person name="Szollosi G."/>
            <person name="Zifcakova L."/>
            <person name="Stursova M."/>
            <person name="Spatafora J.W."/>
            <person name="Tedersoo L."/>
            <person name="Vaario L.-M."/>
            <person name="Yamada A."/>
            <person name="Yan M."/>
            <person name="Wang P."/>
            <person name="Xu J."/>
            <person name="Bruns T."/>
            <person name="Baldrian P."/>
            <person name="Vilgalys R."/>
            <person name="Henrissat B."/>
            <person name="Grigoriev I.V."/>
            <person name="Hibbett D."/>
            <person name="Nagy L.G."/>
            <person name="Martin F.M."/>
        </authorList>
    </citation>
    <scope>NUCLEOTIDE SEQUENCE</scope>
    <source>
        <strain evidence="2">BED1</strain>
    </source>
</reference>
<evidence type="ECO:0000256" key="1">
    <source>
        <dbReference type="SAM" id="MobiDB-lite"/>
    </source>
</evidence>
<accession>A0AAD4BWR6</accession>